<keyword evidence="7" id="KW-1185">Reference proteome</keyword>
<keyword evidence="2" id="KW-0479">Metal-binding</keyword>
<dbReference type="PANTHER" id="PTHR42693:SF53">
    <property type="entry name" value="ENDO-4-O-SULFATASE"/>
    <property type="match status" value="1"/>
</dbReference>
<sequence length="638" mass="72225">MIEMSVCEGRNLNSLLLLVLLGLMACGTNESLPDRPNILWISHEDLSPIYGCYGDTYARTPHIDSLAKKSIRFTRAYSNAPICAPARSTLITGMYASSLGTQHLRSEIPVPENLKILPEVLQEVGYYTTNNVKTDYNFDHQGRWDESSREAHWRNRADGQPFFSVFNFMMTHEGPTNALRDSDTESLEVYSDPDLAILPPHLPDSPKMREIWAHMYDLLAVFDQEVGKLLAQLEADDLLDETIVFVFSDHGHGLPGHKRWLDNAGLQIPFVLHVPDKYKDLVSNIQEPVTDRKVGFVDFAPTVIRLAGAAVPDRMEGKNFLGAEAEEKEFVFGYRDRADDCYEVSRSVFDGRYLYVRHFMPQLPYYQNALIFNKGGSYEEINRLRDLGQLSEPVLQLLAPKPVEVVYDLENDPLEQINLIDQPELAGRIGRLSQELDEWMIRHRDTGLITEGIMMEQAKASGKSVYEIAQAYSPEAFREILVVARLTGKVKEPEALIPFFEAQEAASRFWALVALDAYSGEIEAVLPHLSQLMLDKVPSVAIKAAEIAAKRINDPRAFEVLERMLRLDDEVQVLQAAISVRQLGDKAQPLLEVIQEEIFPKYSGEIWGRYKSWSYPMFIGMALDQTQINCGIAIDTHK</sequence>
<evidence type="ECO:0000256" key="3">
    <source>
        <dbReference type="ARBA" id="ARBA00022801"/>
    </source>
</evidence>
<dbReference type="InterPro" id="IPR000917">
    <property type="entry name" value="Sulfatase_N"/>
</dbReference>
<keyword evidence="4" id="KW-0106">Calcium</keyword>
<dbReference type="Gene3D" id="3.40.720.10">
    <property type="entry name" value="Alkaline Phosphatase, subunit A"/>
    <property type="match status" value="1"/>
</dbReference>
<evidence type="ECO:0000313" key="7">
    <source>
        <dbReference type="Proteomes" id="UP001236663"/>
    </source>
</evidence>
<comment type="similarity">
    <text evidence="1">Belongs to the sulfatase family.</text>
</comment>
<evidence type="ECO:0000256" key="2">
    <source>
        <dbReference type="ARBA" id="ARBA00022723"/>
    </source>
</evidence>
<dbReference type="Gene3D" id="1.25.10.10">
    <property type="entry name" value="Leucine-rich Repeat Variant"/>
    <property type="match status" value="1"/>
</dbReference>
<dbReference type="Proteomes" id="UP001236663">
    <property type="component" value="Unassembled WGS sequence"/>
</dbReference>
<dbReference type="EMBL" id="JAUFQS010000047">
    <property type="protein sequence ID" value="MDN3690701.1"/>
    <property type="molecule type" value="Genomic_DNA"/>
</dbReference>
<dbReference type="CDD" id="cd16027">
    <property type="entry name" value="SGSH"/>
    <property type="match status" value="1"/>
</dbReference>
<name>A0ABT8CDZ6_9BACT</name>
<dbReference type="InterPro" id="IPR017850">
    <property type="entry name" value="Alkaline_phosphatase_core_sf"/>
</dbReference>
<keyword evidence="3" id="KW-0378">Hydrolase</keyword>
<dbReference type="RefSeq" id="WP_240459136.1">
    <property type="nucleotide sequence ID" value="NZ_JAUFQS010000047.1"/>
</dbReference>
<dbReference type="InterPro" id="IPR050738">
    <property type="entry name" value="Sulfatase"/>
</dbReference>
<feature type="domain" description="Sulfatase N-terminal" evidence="5">
    <location>
        <begin position="155"/>
        <end position="309"/>
    </location>
</feature>
<reference evidence="7" key="1">
    <citation type="journal article" date="2019" name="Int. J. Syst. Evol. Microbiol.">
        <title>The Global Catalogue of Microorganisms (GCM) 10K type strain sequencing project: providing services to taxonomists for standard genome sequencing and annotation.</title>
        <authorList>
            <consortium name="The Broad Institute Genomics Platform"/>
            <consortium name="The Broad Institute Genome Sequencing Center for Infectious Disease"/>
            <person name="Wu L."/>
            <person name="Ma J."/>
        </authorList>
    </citation>
    <scope>NUCLEOTIDE SEQUENCE [LARGE SCALE GENOMIC DNA]</scope>
    <source>
        <strain evidence="7">CECT 7706</strain>
    </source>
</reference>
<gene>
    <name evidence="6" type="ORF">QWZ15_22965</name>
</gene>
<evidence type="ECO:0000256" key="4">
    <source>
        <dbReference type="ARBA" id="ARBA00022837"/>
    </source>
</evidence>
<dbReference type="InterPro" id="IPR011989">
    <property type="entry name" value="ARM-like"/>
</dbReference>
<dbReference type="SUPFAM" id="SSF53649">
    <property type="entry name" value="Alkaline phosphatase-like"/>
    <property type="match status" value="1"/>
</dbReference>
<proteinExistence type="inferred from homology"/>
<feature type="domain" description="Sulfatase N-terminal" evidence="5">
    <location>
        <begin position="36"/>
        <end position="131"/>
    </location>
</feature>
<comment type="caution">
    <text evidence="6">The sequence shown here is derived from an EMBL/GenBank/DDBJ whole genome shotgun (WGS) entry which is preliminary data.</text>
</comment>
<protein>
    <submittedName>
        <fullName evidence="6">Sulfatase</fullName>
    </submittedName>
</protein>
<evidence type="ECO:0000259" key="5">
    <source>
        <dbReference type="Pfam" id="PF00884"/>
    </source>
</evidence>
<accession>A0ABT8CDZ6</accession>
<dbReference type="PANTHER" id="PTHR42693">
    <property type="entry name" value="ARYLSULFATASE FAMILY MEMBER"/>
    <property type="match status" value="1"/>
</dbReference>
<dbReference type="SUPFAM" id="SSF48371">
    <property type="entry name" value="ARM repeat"/>
    <property type="match status" value="1"/>
</dbReference>
<dbReference type="InterPro" id="IPR024607">
    <property type="entry name" value="Sulfatase_CS"/>
</dbReference>
<dbReference type="InterPro" id="IPR016024">
    <property type="entry name" value="ARM-type_fold"/>
</dbReference>
<organism evidence="6 7">
    <name type="scientific">Cyclobacterium jeungdonense</name>
    <dbReference type="NCBI Taxonomy" id="708087"/>
    <lineage>
        <taxon>Bacteria</taxon>
        <taxon>Pseudomonadati</taxon>
        <taxon>Bacteroidota</taxon>
        <taxon>Cytophagia</taxon>
        <taxon>Cytophagales</taxon>
        <taxon>Cyclobacteriaceae</taxon>
        <taxon>Cyclobacterium</taxon>
    </lineage>
</organism>
<evidence type="ECO:0000313" key="6">
    <source>
        <dbReference type="EMBL" id="MDN3690701.1"/>
    </source>
</evidence>
<evidence type="ECO:0000256" key="1">
    <source>
        <dbReference type="ARBA" id="ARBA00008779"/>
    </source>
</evidence>
<dbReference type="PROSITE" id="PS00523">
    <property type="entry name" value="SULFATASE_1"/>
    <property type="match status" value="1"/>
</dbReference>
<dbReference type="Pfam" id="PF00884">
    <property type="entry name" value="Sulfatase"/>
    <property type="match status" value="2"/>
</dbReference>